<dbReference type="VEuPathDB" id="FungiDB:Bcin06g07180"/>
<keyword evidence="3" id="KW-1185">Reference proteome</keyword>
<evidence type="ECO:0000313" key="3">
    <source>
        <dbReference type="Proteomes" id="UP000001798"/>
    </source>
</evidence>
<dbReference type="KEGG" id="bfu:BCIN_06g07180"/>
<dbReference type="GO" id="GO:0016491">
    <property type="term" value="F:oxidoreductase activity"/>
    <property type="evidence" value="ECO:0007669"/>
    <property type="project" value="UniProtKB-KW"/>
</dbReference>
<dbReference type="SUPFAM" id="SSF51735">
    <property type="entry name" value="NAD(P)-binding Rossmann-fold domains"/>
    <property type="match status" value="1"/>
</dbReference>
<evidence type="ECO:0000256" key="1">
    <source>
        <dbReference type="ARBA" id="ARBA00023002"/>
    </source>
</evidence>
<reference evidence="2 3" key="1">
    <citation type="journal article" date="2011" name="PLoS Genet.">
        <title>Genomic analysis of the necrotrophic fungal pathogens Sclerotinia sclerotiorum and Botrytis cinerea.</title>
        <authorList>
            <person name="Amselem J."/>
            <person name="Cuomo C.A."/>
            <person name="van Kan J.A."/>
            <person name="Viaud M."/>
            <person name="Benito E.P."/>
            <person name="Couloux A."/>
            <person name="Coutinho P.M."/>
            <person name="de Vries R.P."/>
            <person name="Dyer P.S."/>
            <person name="Fillinger S."/>
            <person name="Fournier E."/>
            <person name="Gout L."/>
            <person name="Hahn M."/>
            <person name="Kohn L."/>
            <person name="Lapalu N."/>
            <person name="Plummer K.M."/>
            <person name="Pradier J.M."/>
            <person name="Quevillon E."/>
            <person name="Sharon A."/>
            <person name="Simon A."/>
            <person name="ten Have A."/>
            <person name="Tudzynski B."/>
            <person name="Tudzynski P."/>
            <person name="Wincker P."/>
            <person name="Andrew M."/>
            <person name="Anthouard V."/>
            <person name="Beever R.E."/>
            <person name="Beffa R."/>
            <person name="Benoit I."/>
            <person name="Bouzid O."/>
            <person name="Brault B."/>
            <person name="Chen Z."/>
            <person name="Choquer M."/>
            <person name="Collemare J."/>
            <person name="Cotton P."/>
            <person name="Danchin E.G."/>
            <person name="Da Silva C."/>
            <person name="Gautier A."/>
            <person name="Giraud C."/>
            <person name="Giraud T."/>
            <person name="Gonzalez C."/>
            <person name="Grossetete S."/>
            <person name="Guldener U."/>
            <person name="Henrissat B."/>
            <person name="Howlett B.J."/>
            <person name="Kodira C."/>
            <person name="Kretschmer M."/>
            <person name="Lappartient A."/>
            <person name="Leroch M."/>
            <person name="Levis C."/>
            <person name="Mauceli E."/>
            <person name="Neuveglise C."/>
            <person name="Oeser B."/>
            <person name="Pearson M."/>
            <person name="Poulain J."/>
            <person name="Poussereau N."/>
            <person name="Quesneville H."/>
            <person name="Rascle C."/>
            <person name="Schumacher J."/>
            <person name="Segurens B."/>
            <person name="Sexton A."/>
            <person name="Silva E."/>
            <person name="Sirven C."/>
            <person name="Soanes D.M."/>
            <person name="Talbot N.J."/>
            <person name="Templeton M."/>
            <person name="Yandava C."/>
            <person name="Yarden O."/>
            <person name="Zeng Q."/>
            <person name="Rollins J.A."/>
            <person name="Lebrun M.H."/>
            <person name="Dickman M."/>
        </authorList>
    </citation>
    <scope>NUCLEOTIDE SEQUENCE [LARGE SCALE GENOMIC DNA]</scope>
    <source>
        <strain evidence="2 3">B05.10</strain>
    </source>
</reference>
<dbReference type="GeneID" id="5427234"/>
<proteinExistence type="predicted"/>
<keyword evidence="1" id="KW-0560">Oxidoreductase</keyword>
<name>A0A384JLR2_BOTFB</name>
<dbReference type="RefSeq" id="XP_024549510.1">
    <property type="nucleotide sequence ID" value="XM_024693724.1"/>
</dbReference>
<dbReference type="InterPro" id="IPR052228">
    <property type="entry name" value="Sec_Metab_Biosynth_Oxidored"/>
</dbReference>
<organism evidence="2 3">
    <name type="scientific">Botryotinia fuckeliana (strain B05.10)</name>
    <name type="common">Noble rot fungus</name>
    <name type="synonym">Botrytis cinerea</name>
    <dbReference type="NCBI Taxonomy" id="332648"/>
    <lineage>
        <taxon>Eukaryota</taxon>
        <taxon>Fungi</taxon>
        <taxon>Dikarya</taxon>
        <taxon>Ascomycota</taxon>
        <taxon>Pezizomycotina</taxon>
        <taxon>Leotiomycetes</taxon>
        <taxon>Helotiales</taxon>
        <taxon>Sclerotiniaceae</taxon>
        <taxon>Botrytis</taxon>
    </lineage>
</organism>
<gene>
    <name evidence="2" type="ORF">BCIN_06g07180</name>
</gene>
<dbReference type="Proteomes" id="UP000001798">
    <property type="component" value="Chromosome 6"/>
</dbReference>
<evidence type="ECO:0000313" key="2">
    <source>
        <dbReference type="EMBL" id="ATZ51304.1"/>
    </source>
</evidence>
<dbReference type="PANTHER" id="PTHR47534:SF3">
    <property type="entry name" value="ALCOHOL DEHYDROGENASE-LIKE C-TERMINAL DOMAIN-CONTAINING PROTEIN"/>
    <property type="match status" value="1"/>
</dbReference>
<reference evidence="2 3" key="3">
    <citation type="journal article" date="2017" name="Mol. Plant Pathol.">
        <title>A gapless genome sequence of the fungus Botrytis cinerea.</title>
        <authorList>
            <person name="Van Kan J.A."/>
            <person name="Stassen J.H."/>
            <person name="Mosbach A."/>
            <person name="Van Der Lee T.A."/>
            <person name="Faino L."/>
            <person name="Farmer A.D."/>
            <person name="Papasotiriou D.G."/>
            <person name="Zhou S."/>
            <person name="Seidl M.F."/>
            <person name="Cottam E."/>
            <person name="Edel D."/>
            <person name="Hahn M."/>
            <person name="Schwartz D.C."/>
            <person name="Dietrich R.A."/>
            <person name="Widdison S."/>
            <person name="Scalliet G."/>
        </authorList>
    </citation>
    <scope>NUCLEOTIDE SEQUENCE [LARGE SCALE GENOMIC DNA]</scope>
    <source>
        <strain evidence="2 3">B05.10</strain>
    </source>
</reference>
<dbReference type="Gene3D" id="3.40.50.720">
    <property type="entry name" value="NAD(P)-binding Rossmann-like Domain"/>
    <property type="match status" value="1"/>
</dbReference>
<sequence length="326" mass="36273">MVKIPEIIEANASFGKNNDGPQGLICVFAGATSNIGASTLEALAKMLQSPTFYVLGRSATRFAAQRERLHSLNPQMKLEFLEVETSLILNIDAACKQILDAEERVDFLYMSQGCIPLNVPQYTKEGLEITFALSYYTRMRLLTNLLPLLCSSSRPRVLSVLNAGQELKMQDEDIGLLNPENFGPRVAINHTTTMMTLALEYLSQNDANMNITFIHSFPGLVASDNFSRLTAPDSFGLLGKILVPLIGTSFSVIQKIFGISTADCGARQAFLLTSDRFENGKTWRVDDKSEVITSSNDALEYYREKGWREKVFTHTLEVFEKATSTR</sequence>
<dbReference type="InterPro" id="IPR036291">
    <property type="entry name" value="NAD(P)-bd_dom_sf"/>
</dbReference>
<accession>A0A384JLR2</accession>
<protein>
    <submittedName>
        <fullName evidence="2">Uncharacterized protein</fullName>
    </submittedName>
</protein>
<dbReference type="EMBL" id="CP009810">
    <property type="protein sequence ID" value="ATZ51304.1"/>
    <property type="molecule type" value="Genomic_DNA"/>
</dbReference>
<dbReference type="PANTHER" id="PTHR47534">
    <property type="entry name" value="YALI0E05731P"/>
    <property type="match status" value="1"/>
</dbReference>
<reference evidence="2 3" key="2">
    <citation type="journal article" date="2012" name="Eukaryot. Cell">
        <title>Genome update of Botrytis cinerea strains B05.10 and T4.</title>
        <authorList>
            <person name="Staats M."/>
            <person name="van Kan J.A."/>
        </authorList>
    </citation>
    <scope>NUCLEOTIDE SEQUENCE [LARGE SCALE GENOMIC DNA]</scope>
    <source>
        <strain evidence="2 3">B05.10</strain>
    </source>
</reference>
<dbReference type="AlphaFoldDB" id="A0A384JLR2"/>
<dbReference type="OrthoDB" id="2898509at2759"/>